<dbReference type="Pfam" id="PF02969">
    <property type="entry name" value="TAF"/>
    <property type="match status" value="1"/>
</dbReference>
<dbReference type="AlphaFoldDB" id="A0A9P6DX92"/>
<dbReference type="OrthoDB" id="361039at2759"/>
<dbReference type="Gene3D" id="1.25.40.770">
    <property type="entry name" value="TAF6, C-terminal HEAT repeat domain"/>
    <property type="match status" value="1"/>
</dbReference>
<evidence type="ECO:0000256" key="2">
    <source>
        <dbReference type="ARBA" id="ARBA00007688"/>
    </source>
</evidence>
<dbReference type="GO" id="GO:0000124">
    <property type="term" value="C:SAGA complex"/>
    <property type="evidence" value="ECO:0007669"/>
    <property type="project" value="InterPro"/>
</dbReference>
<comment type="similarity">
    <text evidence="2">Belongs to the TAF6 family.</text>
</comment>
<evidence type="ECO:0000256" key="4">
    <source>
        <dbReference type="ARBA" id="ARBA00023163"/>
    </source>
</evidence>
<comment type="subcellular location">
    <subcellularLocation>
        <location evidence="1">Nucleus</location>
    </subcellularLocation>
</comment>
<dbReference type="InterPro" id="IPR046344">
    <property type="entry name" value="TAF6_C_sf"/>
</dbReference>
<dbReference type="PANTHER" id="PTHR10221:SF9">
    <property type="entry name" value="TRANSCRIPTION INITIATION FACTOR TFIID SUBUNIT 6"/>
    <property type="match status" value="1"/>
</dbReference>
<dbReference type="GO" id="GO:0046695">
    <property type="term" value="C:SLIK (SAGA-like) complex"/>
    <property type="evidence" value="ECO:0007669"/>
    <property type="project" value="InterPro"/>
</dbReference>
<dbReference type="FunFam" id="1.10.20.10:FF:000033">
    <property type="entry name" value="Transcription initiation factor TFIID complex subunit"/>
    <property type="match status" value="1"/>
</dbReference>
<name>A0A9P6DX92_9AGAM</name>
<comment type="caution">
    <text evidence="10">The sequence shown here is derived from an EMBL/GenBank/DDBJ whole genome shotgun (WGS) entry which is preliminary data.</text>
</comment>
<dbReference type="InterPro" id="IPR004823">
    <property type="entry name" value="TAF_TATA-bd_Histone-like_dom"/>
</dbReference>
<evidence type="ECO:0000256" key="1">
    <source>
        <dbReference type="ARBA" id="ARBA00004123"/>
    </source>
</evidence>
<evidence type="ECO:0000256" key="8">
    <source>
        <dbReference type="SAM" id="MobiDB-lite"/>
    </source>
</evidence>
<keyword evidence="4" id="KW-0804">Transcription</keyword>
<dbReference type="GO" id="GO:0016251">
    <property type="term" value="F:RNA polymerase II general transcription initiation factor activity"/>
    <property type="evidence" value="ECO:0007669"/>
    <property type="project" value="InterPro"/>
</dbReference>
<evidence type="ECO:0000313" key="10">
    <source>
        <dbReference type="EMBL" id="KAF9517207.1"/>
    </source>
</evidence>
<dbReference type="GO" id="GO:0046982">
    <property type="term" value="F:protein heterodimerization activity"/>
    <property type="evidence" value="ECO:0007669"/>
    <property type="project" value="InterPro"/>
</dbReference>
<gene>
    <name evidence="10" type="ORF">BS47DRAFT_1371441</name>
</gene>
<dbReference type="Gene3D" id="1.10.20.10">
    <property type="entry name" value="Histone, subunit A"/>
    <property type="match status" value="1"/>
</dbReference>
<keyword evidence="11" id="KW-1185">Reference proteome</keyword>
<dbReference type="GO" id="GO:0005669">
    <property type="term" value="C:transcription factor TFIID complex"/>
    <property type="evidence" value="ECO:0007669"/>
    <property type="project" value="InterPro"/>
</dbReference>
<dbReference type="EMBL" id="MU128933">
    <property type="protein sequence ID" value="KAF9517207.1"/>
    <property type="molecule type" value="Genomic_DNA"/>
</dbReference>
<proteinExistence type="inferred from homology"/>
<keyword evidence="3" id="KW-0805">Transcription regulation</keyword>
<feature type="compositionally biased region" description="Polar residues" evidence="8">
    <location>
        <begin position="171"/>
        <end position="185"/>
    </location>
</feature>
<dbReference type="CDD" id="cd08050">
    <property type="entry name" value="TAF6C"/>
    <property type="match status" value="1"/>
</dbReference>
<dbReference type="SMART" id="SM00803">
    <property type="entry name" value="TAF"/>
    <property type="match status" value="1"/>
</dbReference>
<keyword evidence="5" id="KW-0539">Nucleus</keyword>
<organism evidence="10 11">
    <name type="scientific">Hydnum rufescens UP504</name>
    <dbReference type="NCBI Taxonomy" id="1448309"/>
    <lineage>
        <taxon>Eukaryota</taxon>
        <taxon>Fungi</taxon>
        <taxon>Dikarya</taxon>
        <taxon>Basidiomycota</taxon>
        <taxon>Agaricomycotina</taxon>
        <taxon>Agaricomycetes</taxon>
        <taxon>Cantharellales</taxon>
        <taxon>Hydnaceae</taxon>
        <taxon>Hydnum</taxon>
    </lineage>
</organism>
<dbReference type="InterPro" id="IPR037796">
    <property type="entry name" value="TAF6"/>
</dbReference>
<dbReference type="GO" id="GO:0003713">
    <property type="term" value="F:transcription coactivator activity"/>
    <property type="evidence" value="ECO:0007669"/>
    <property type="project" value="TreeGrafter"/>
</dbReference>
<evidence type="ECO:0000256" key="3">
    <source>
        <dbReference type="ARBA" id="ARBA00023015"/>
    </source>
</evidence>
<protein>
    <recommendedName>
        <fullName evidence="6">TBP-associated factor 6</fullName>
    </recommendedName>
    <alternativeName>
        <fullName evidence="7">Transcription initiation factor TFIID subunit 6</fullName>
    </alternativeName>
</protein>
<evidence type="ECO:0000313" key="11">
    <source>
        <dbReference type="Proteomes" id="UP000886523"/>
    </source>
</evidence>
<dbReference type="Pfam" id="PF07571">
    <property type="entry name" value="TAF6_C"/>
    <property type="match status" value="1"/>
</dbReference>
<sequence>MNSKPTPRPGIYKADSIIDVADSLGITNLSEEVANALASDVEYRLHQVIEEASRFTRHSRRTIMTTSDVDQAFKTLNIEPVYGHSAHTPLSFRRVQPPAGPPIYVLEDEEVDFETVLKEDPIPVPRSVRYTAHWLAIEGIQPLIPENPPPEVPAIADQPANSALVTPPPTQNGSTSSAPADSTARQVARPPSRLVSSLVPSAEERKKTAALTSLRADAGLAPVLPYITRWVGEGVVNTLRREGLEGDEMDLDRRSLDIYLDVLSALLENERLFVEPYLHQFLPPILSILLTSTLFIPQPLAPTPSDPSPSHLRTHSSSVLARLLLQHSATYPSLASRVTKTLLAALVEPGRMLGTREGALRGLISVGREAVKRGLLQASGGKIVSDDMDRAREMGMDTRGVEQALMVHPATDGVPLHPLNDMDDEDRAAADALSSGLGNTLASTIGQDATWAKSLARVISDVSLPS</sequence>
<feature type="compositionally biased region" description="Low complexity" evidence="8">
    <location>
        <begin position="189"/>
        <end position="201"/>
    </location>
</feature>
<dbReference type="GO" id="GO:0006325">
    <property type="term" value="P:chromatin organization"/>
    <property type="evidence" value="ECO:0007669"/>
    <property type="project" value="UniProtKB-ARBA"/>
</dbReference>
<evidence type="ECO:0000256" key="5">
    <source>
        <dbReference type="ARBA" id="ARBA00023242"/>
    </source>
</evidence>
<dbReference type="InterPro" id="IPR011442">
    <property type="entry name" value="TAF6_C"/>
</dbReference>
<evidence type="ECO:0000256" key="7">
    <source>
        <dbReference type="ARBA" id="ARBA00093655"/>
    </source>
</evidence>
<accession>A0A9P6DX92</accession>
<dbReference type="CDD" id="cd22931">
    <property type="entry name" value="HFD_TAF6"/>
    <property type="match status" value="1"/>
</dbReference>
<dbReference type="InterPro" id="IPR009072">
    <property type="entry name" value="Histone-fold"/>
</dbReference>
<dbReference type="Proteomes" id="UP000886523">
    <property type="component" value="Unassembled WGS sequence"/>
</dbReference>
<dbReference type="GO" id="GO:0051123">
    <property type="term" value="P:RNA polymerase II preinitiation complex assembly"/>
    <property type="evidence" value="ECO:0007669"/>
    <property type="project" value="TreeGrafter"/>
</dbReference>
<dbReference type="PANTHER" id="PTHR10221">
    <property type="entry name" value="TRANSCRIPTION INITIATION FACTOR TFIID SUBUNIT 6"/>
    <property type="match status" value="1"/>
</dbReference>
<evidence type="ECO:0000256" key="6">
    <source>
        <dbReference type="ARBA" id="ARBA00076308"/>
    </source>
</evidence>
<dbReference type="SUPFAM" id="SSF47113">
    <property type="entry name" value="Histone-fold"/>
    <property type="match status" value="1"/>
</dbReference>
<feature type="domain" description="TATA box binding protein associated factor (TAF) histone-like fold" evidence="9">
    <location>
        <begin position="10"/>
        <end position="77"/>
    </location>
</feature>
<evidence type="ECO:0000259" key="9">
    <source>
        <dbReference type="SMART" id="SM00803"/>
    </source>
</evidence>
<reference evidence="10" key="1">
    <citation type="journal article" date="2020" name="Nat. Commun.">
        <title>Large-scale genome sequencing of mycorrhizal fungi provides insights into the early evolution of symbiotic traits.</title>
        <authorList>
            <person name="Miyauchi S."/>
            <person name="Kiss E."/>
            <person name="Kuo A."/>
            <person name="Drula E."/>
            <person name="Kohler A."/>
            <person name="Sanchez-Garcia M."/>
            <person name="Morin E."/>
            <person name="Andreopoulos B."/>
            <person name="Barry K.W."/>
            <person name="Bonito G."/>
            <person name="Buee M."/>
            <person name="Carver A."/>
            <person name="Chen C."/>
            <person name="Cichocki N."/>
            <person name="Clum A."/>
            <person name="Culley D."/>
            <person name="Crous P.W."/>
            <person name="Fauchery L."/>
            <person name="Girlanda M."/>
            <person name="Hayes R.D."/>
            <person name="Keri Z."/>
            <person name="LaButti K."/>
            <person name="Lipzen A."/>
            <person name="Lombard V."/>
            <person name="Magnuson J."/>
            <person name="Maillard F."/>
            <person name="Murat C."/>
            <person name="Nolan M."/>
            <person name="Ohm R.A."/>
            <person name="Pangilinan J."/>
            <person name="Pereira M.F."/>
            <person name="Perotto S."/>
            <person name="Peter M."/>
            <person name="Pfister S."/>
            <person name="Riley R."/>
            <person name="Sitrit Y."/>
            <person name="Stielow J.B."/>
            <person name="Szollosi G."/>
            <person name="Zifcakova L."/>
            <person name="Stursova M."/>
            <person name="Spatafora J.W."/>
            <person name="Tedersoo L."/>
            <person name="Vaario L.M."/>
            <person name="Yamada A."/>
            <person name="Yan M."/>
            <person name="Wang P."/>
            <person name="Xu J."/>
            <person name="Bruns T."/>
            <person name="Baldrian P."/>
            <person name="Vilgalys R."/>
            <person name="Dunand C."/>
            <person name="Henrissat B."/>
            <person name="Grigoriev I.V."/>
            <person name="Hibbett D."/>
            <person name="Nagy L.G."/>
            <person name="Martin F.M."/>
        </authorList>
    </citation>
    <scope>NUCLEOTIDE SEQUENCE</scope>
    <source>
        <strain evidence="10">UP504</strain>
    </source>
</reference>
<feature type="region of interest" description="Disordered" evidence="8">
    <location>
        <begin position="148"/>
        <end position="201"/>
    </location>
</feature>